<keyword evidence="1" id="KW-0560">Oxidoreductase</keyword>
<dbReference type="Gene3D" id="3.40.50.920">
    <property type="match status" value="1"/>
</dbReference>
<protein>
    <submittedName>
        <fullName evidence="4">2-oxoacid:acceptor oxidoreductase, alpha subunit</fullName>
    </submittedName>
</protein>
<name>A0A1Y3GBG8_9EURY</name>
<evidence type="ECO:0000259" key="3">
    <source>
        <dbReference type="Pfam" id="PF01855"/>
    </source>
</evidence>
<proteinExistence type="predicted"/>
<feature type="domain" description="Pyruvate flavodoxin/ferredoxin oxidoreductase pyrimidine binding" evidence="3">
    <location>
        <begin position="203"/>
        <end position="426"/>
    </location>
</feature>
<dbReference type="InterPro" id="IPR002880">
    <property type="entry name" value="Pyrv_Fd/Flavodoxin_OxRdtase_N"/>
</dbReference>
<dbReference type="EMBL" id="MRZU01000003">
    <property type="protein sequence ID" value="OUJ18759.1"/>
    <property type="molecule type" value="Genomic_DNA"/>
</dbReference>
<comment type="caution">
    <text evidence="4">The sequence shown here is derived from an EMBL/GenBank/DDBJ whole genome shotgun (WGS) entry which is preliminary data.</text>
</comment>
<dbReference type="SUPFAM" id="SSF53323">
    <property type="entry name" value="Pyruvate-ferredoxin oxidoreductase, PFOR, domain III"/>
    <property type="match status" value="1"/>
</dbReference>
<dbReference type="CDD" id="cd07034">
    <property type="entry name" value="TPP_PYR_PFOR_IOR-alpha_like"/>
    <property type="match status" value="1"/>
</dbReference>
<dbReference type="NCBIfam" id="TIGR03710">
    <property type="entry name" value="OAFO_sf"/>
    <property type="match status" value="1"/>
</dbReference>
<keyword evidence="5" id="KW-1185">Reference proteome</keyword>
<evidence type="ECO:0000313" key="5">
    <source>
        <dbReference type="Proteomes" id="UP000195137"/>
    </source>
</evidence>
<organism evidence="4 5">
    <name type="scientific">Methanonatronarchaeum thermophilum</name>
    <dbReference type="NCBI Taxonomy" id="1927129"/>
    <lineage>
        <taxon>Archaea</taxon>
        <taxon>Methanobacteriati</taxon>
        <taxon>Methanobacteriota</taxon>
        <taxon>Methanonatronarchaeia</taxon>
        <taxon>Methanonatronarchaeales</taxon>
        <taxon>Methanonatronarchaeaceae</taxon>
        <taxon>Methanonatronarchaeum</taxon>
    </lineage>
</organism>
<dbReference type="Gene3D" id="3.40.920.10">
    <property type="entry name" value="Pyruvate-ferredoxin oxidoreductase, PFOR, domain III"/>
    <property type="match status" value="1"/>
</dbReference>
<dbReference type="GO" id="GO:0006979">
    <property type="term" value="P:response to oxidative stress"/>
    <property type="evidence" value="ECO:0007669"/>
    <property type="project" value="TreeGrafter"/>
</dbReference>
<dbReference type="PANTHER" id="PTHR32154">
    <property type="entry name" value="PYRUVATE-FLAVODOXIN OXIDOREDUCTASE-RELATED"/>
    <property type="match status" value="1"/>
</dbReference>
<dbReference type="Pfam" id="PF01855">
    <property type="entry name" value="POR_N"/>
    <property type="match status" value="1"/>
</dbReference>
<dbReference type="Pfam" id="PF01558">
    <property type="entry name" value="POR"/>
    <property type="match status" value="1"/>
</dbReference>
<dbReference type="InterPro" id="IPR029061">
    <property type="entry name" value="THDP-binding"/>
</dbReference>
<evidence type="ECO:0000256" key="1">
    <source>
        <dbReference type="ARBA" id="ARBA00023002"/>
    </source>
</evidence>
<reference evidence="4 5" key="1">
    <citation type="submission" date="2016-12" db="EMBL/GenBank/DDBJ databases">
        <title>Discovery of methanogenic haloarchaea.</title>
        <authorList>
            <person name="Sorokin D.Y."/>
            <person name="Makarova K.S."/>
            <person name="Abbas B."/>
            <person name="Ferrer M."/>
            <person name="Golyshin P.N."/>
        </authorList>
    </citation>
    <scope>NUCLEOTIDE SEQUENCE [LARGE SCALE GENOMIC DNA]</scope>
    <source>
        <strain evidence="4">AMET1</strain>
    </source>
</reference>
<dbReference type="InterPro" id="IPR002869">
    <property type="entry name" value="Pyrv_flavodox_OxRed_cen"/>
</dbReference>
<dbReference type="GO" id="GO:0044272">
    <property type="term" value="P:sulfur compound biosynthetic process"/>
    <property type="evidence" value="ECO:0007669"/>
    <property type="project" value="UniProtKB-ARBA"/>
</dbReference>
<dbReference type="SUPFAM" id="SSF52922">
    <property type="entry name" value="TK C-terminal domain-like"/>
    <property type="match status" value="1"/>
</dbReference>
<dbReference type="InterPro" id="IPR022367">
    <property type="entry name" value="2-oxoacid/accept_OxRdtase_asu"/>
</dbReference>
<dbReference type="PROSITE" id="PS50817">
    <property type="entry name" value="INTEIN_N_TER"/>
    <property type="match status" value="1"/>
</dbReference>
<accession>A0A1Y3GBG8</accession>
<dbReference type="GO" id="GO:0016903">
    <property type="term" value="F:oxidoreductase activity, acting on the aldehyde or oxo group of donors"/>
    <property type="evidence" value="ECO:0007669"/>
    <property type="project" value="InterPro"/>
</dbReference>
<sequence>MSGLSVVLGGEAGQGVLAAAGVYGRLAGRSGYNVFIRNDYPSLIRGGHNYCEIQISSDGEGGSAGCTFSEVDLLVCLDRNTFEKHVDDVVSGGVAVVDSGFDLDCGDVDCVRVPVSSWVREAEAPEIVFNTGCVGVLAYLTGFSFDDFEKVLQDVYGDRAEVNVVVGEKAFSYCREMVDRYVGLDSVGGPRPLISGNEAVALGAVSGGLEFYFGYPMTPTTSILHFLAEHGDELGVLVVQPENEIAVVNAALGTAYAGGRVMVGTSGGGFDLMHEGFSLAGISETPLLVVVGQRAGPGTGVPTYSSQSDLLSVVNAAHGEFPRIVLAPGDHHECFLHGGLGLNLAWRFQTPVLVLMDALLCESRTTCNLPTDEVDKRDIPYNKDVGYMRYKDTENGISPLCFPGEEGVVVKNTSYEHDEHGITTEKPGQIQYMQDKRLRKQNTIKEFLSGETGVNIYGESRHAVLTWGSSKGSVLEAVKQLDRDFMVVQPVLMNPFPKKTLKKLCNDIDTLVCVETNATGQLATLFTEKTGISIDEVFCKYDMRPFRPKELKTKLGGV</sequence>
<evidence type="ECO:0000313" key="4">
    <source>
        <dbReference type="EMBL" id="OUJ18759.1"/>
    </source>
</evidence>
<dbReference type="InterPro" id="IPR009014">
    <property type="entry name" value="Transketo_C/PFOR_II"/>
</dbReference>
<dbReference type="InterPro" id="IPR019752">
    <property type="entry name" value="Pyrv/ketoisovalerate_OxRed_cat"/>
</dbReference>
<dbReference type="Proteomes" id="UP000195137">
    <property type="component" value="Unassembled WGS sequence"/>
</dbReference>
<dbReference type="InterPro" id="IPR006141">
    <property type="entry name" value="Intein_N"/>
</dbReference>
<dbReference type="PANTHER" id="PTHR32154:SF20">
    <property type="entry name" value="2-OXOGLUTARATE OXIDOREDUCTASE SUBUNIT KORA"/>
    <property type="match status" value="1"/>
</dbReference>
<evidence type="ECO:0000259" key="2">
    <source>
        <dbReference type="Pfam" id="PF01558"/>
    </source>
</evidence>
<dbReference type="RefSeq" id="WP_161490718.1">
    <property type="nucleotide sequence ID" value="NZ_MRZU01000003.1"/>
</dbReference>
<dbReference type="GO" id="GO:0016539">
    <property type="term" value="P:intein-mediated protein splicing"/>
    <property type="evidence" value="ECO:0007669"/>
    <property type="project" value="InterPro"/>
</dbReference>
<feature type="domain" description="Pyruvate/ketoisovalerate oxidoreductase catalytic" evidence="2">
    <location>
        <begin position="12"/>
        <end position="171"/>
    </location>
</feature>
<dbReference type="InterPro" id="IPR050722">
    <property type="entry name" value="Pyruvate:ferred/Flavod_OxRd"/>
</dbReference>
<gene>
    <name evidence="4" type="ORF">AMET1_0409</name>
</gene>
<dbReference type="Gene3D" id="3.40.50.970">
    <property type="match status" value="1"/>
</dbReference>
<dbReference type="GO" id="GO:0006082">
    <property type="term" value="P:organic acid metabolic process"/>
    <property type="evidence" value="ECO:0007669"/>
    <property type="project" value="UniProtKB-ARBA"/>
</dbReference>
<dbReference type="AlphaFoldDB" id="A0A1Y3GBG8"/>
<dbReference type="OrthoDB" id="31112at2157"/>
<dbReference type="SUPFAM" id="SSF52518">
    <property type="entry name" value="Thiamin diphosphate-binding fold (THDP-binding)"/>
    <property type="match status" value="1"/>
</dbReference>